<dbReference type="EnsemblPlants" id="ORUFI07G03940.1">
    <property type="protein sequence ID" value="ORUFI07G03940.1"/>
    <property type="gene ID" value="ORUFI07G03940"/>
</dbReference>
<dbReference type="PROSITE" id="PS50005">
    <property type="entry name" value="TPR"/>
    <property type="match status" value="1"/>
</dbReference>
<feature type="compositionally biased region" description="Low complexity" evidence="4">
    <location>
        <begin position="85"/>
        <end position="104"/>
    </location>
</feature>
<reference evidence="6" key="1">
    <citation type="submission" date="2013-06" db="EMBL/GenBank/DDBJ databases">
        <authorList>
            <person name="Zhao Q."/>
        </authorList>
    </citation>
    <scope>NUCLEOTIDE SEQUENCE</scope>
    <source>
        <strain evidence="6">cv. W1943</strain>
    </source>
</reference>
<dbReference type="HOGENOM" id="CLU_1153298_0_0_1"/>
<dbReference type="Gramene" id="ORUFI07G03940.1">
    <property type="protein sequence ID" value="ORUFI07G03940.1"/>
    <property type="gene ID" value="ORUFI07G03940"/>
</dbReference>
<organism evidence="5 6">
    <name type="scientific">Oryza rufipogon</name>
    <name type="common">Brownbeard rice</name>
    <name type="synonym">Asian wild rice</name>
    <dbReference type="NCBI Taxonomy" id="4529"/>
    <lineage>
        <taxon>Eukaryota</taxon>
        <taxon>Viridiplantae</taxon>
        <taxon>Streptophyta</taxon>
        <taxon>Embryophyta</taxon>
        <taxon>Tracheophyta</taxon>
        <taxon>Spermatophyta</taxon>
        <taxon>Magnoliopsida</taxon>
        <taxon>Liliopsida</taxon>
        <taxon>Poales</taxon>
        <taxon>Poaceae</taxon>
        <taxon>BOP clade</taxon>
        <taxon>Oryzoideae</taxon>
        <taxon>Oryzeae</taxon>
        <taxon>Oryzinae</taxon>
        <taxon>Oryza</taxon>
    </lineage>
</organism>
<dbReference type="Pfam" id="PF12569">
    <property type="entry name" value="NatA_aux_su"/>
    <property type="match status" value="1"/>
</dbReference>
<accession>A0A0E0Q4H1</accession>
<proteinExistence type="predicted"/>
<evidence type="ECO:0000256" key="1">
    <source>
        <dbReference type="ARBA" id="ARBA00022737"/>
    </source>
</evidence>
<evidence type="ECO:0000256" key="4">
    <source>
        <dbReference type="SAM" id="MobiDB-lite"/>
    </source>
</evidence>
<feature type="compositionally biased region" description="Basic and acidic residues" evidence="4">
    <location>
        <begin position="1"/>
        <end position="11"/>
    </location>
</feature>
<keyword evidence="1" id="KW-0677">Repeat</keyword>
<keyword evidence="6" id="KW-1185">Reference proteome</keyword>
<reference evidence="5" key="2">
    <citation type="submission" date="2015-06" db="UniProtKB">
        <authorList>
            <consortium name="EnsemblPlants"/>
        </authorList>
    </citation>
    <scope>IDENTIFICATION</scope>
</reference>
<name>A0A0E0Q4H1_ORYRU</name>
<dbReference type="GO" id="GO:0005737">
    <property type="term" value="C:cytoplasm"/>
    <property type="evidence" value="ECO:0007669"/>
    <property type="project" value="UniProtKB-ARBA"/>
</dbReference>
<evidence type="ECO:0000256" key="2">
    <source>
        <dbReference type="ARBA" id="ARBA00022803"/>
    </source>
</evidence>
<feature type="repeat" description="TPR" evidence="3">
    <location>
        <begin position="147"/>
        <end position="180"/>
    </location>
</feature>
<keyword evidence="2 3" id="KW-0802">TPR repeat</keyword>
<dbReference type="InterPro" id="IPR021183">
    <property type="entry name" value="NatA_aux_su"/>
</dbReference>
<dbReference type="SUPFAM" id="SSF48452">
    <property type="entry name" value="TPR-like"/>
    <property type="match status" value="1"/>
</dbReference>
<dbReference type="Gene3D" id="1.25.40.1040">
    <property type="match status" value="1"/>
</dbReference>
<protein>
    <submittedName>
        <fullName evidence="5">Uncharacterized protein</fullName>
    </submittedName>
</protein>
<feature type="region of interest" description="Disordered" evidence="4">
    <location>
        <begin position="1"/>
        <end position="20"/>
    </location>
</feature>
<feature type="region of interest" description="Disordered" evidence="4">
    <location>
        <begin position="84"/>
        <end position="104"/>
    </location>
</feature>
<dbReference type="Proteomes" id="UP000008022">
    <property type="component" value="Unassembled WGS sequence"/>
</dbReference>
<evidence type="ECO:0000313" key="6">
    <source>
        <dbReference type="Proteomes" id="UP000008022"/>
    </source>
</evidence>
<dbReference type="InterPro" id="IPR019734">
    <property type="entry name" value="TPR_rpt"/>
</dbReference>
<dbReference type="InterPro" id="IPR011990">
    <property type="entry name" value="TPR-like_helical_dom_sf"/>
</dbReference>
<dbReference type="eggNOG" id="KOG1156">
    <property type="taxonomic scope" value="Eukaryota"/>
</dbReference>
<dbReference type="AlphaFoldDB" id="A0A0E0Q4H1"/>
<evidence type="ECO:0000256" key="3">
    <source>
        <dbReference type="PROSITE-ProRule" id="PRU00339"/>
    </source>
</evidence>
<evidence type="ECO:0000313" key="5">
    <source>
        <dbReference type="EnsemblPlants" id="ORUFI07G03940.1"/>
    </source>
</evidence>
<sequence length="241" mass="27642">MERRNHLEPKPKLNQPRYTTKGERSLFHIDPAVRARRRVEVRRLLAAAGRQTRGGAVAVAVDGLLFEHLLWLQAARNKGMLRYEPTTTTNLPPPTCRRSSSSTCRTTPAQGNYRVFSAKISLFEECIMLDRALEEMQKKDSKIVDKLSFKEQMAYVLLKVGRFEEAEKTYRSMLFMNPDNYKCFIAIQKCLGLYSENGQYSTDDVDRLCTFYSSLKKEYGWSSVVKAARLGSPQPLVIIYP</sequence>
<dbReference type="PANTHER" id="PTHR22767:SF2">
    <property type="entry name" value="N(ALPHA)-ACETYLTRANSFERASE 15_16, ISOFORM A"/>
    <property type="match status" value="1"/>
</dbReference>
<dbReference type="STRING" id="4529.A0A0E0Q4H1"/>
<dbReference type="PANTHER" id="PTHR22767">
    <property type="entry name" value="N-TERMINAL ACETYLTRANSFERASE-RELATED"/>
    <property type="match status" value="1"/>
</dbReference>